<dbReference type="Proteomes" id="UP000219669">
    <property type="component" value="Unassembled WGS sequence"/>
</dbReference>
<proteinExistence type="predicted"/>
<dbReference type="PANTHER" id="PTHR43018">
    <property type="entry name" value="PHOSPHO-2-DEHYDRO-3-DEOXYHEPTONATE ALDOLASE"/>
    <property type="match status" value="1"/>
</dbReference>
<feature type="domain" description="DAHP synthase ferredoxin-like" evidence="3">
    <location>
        <begin position="1"/>
        <end position="66"/>
    </location>
</feature>
<evidence type="ECO:0000313" key="5">
    <source>
        <dbReference type="Proteomes" id="UP000219669"/>
    </source>
</evidence>
<feature type="domain" description="DAHP synthetase I/KDSA" evidence="2">
    <location>
        <begin position="156"/>
        <end position="261"/>
    </location>
</feature>
<dbReference type="Pfam" id="PF18152">
    <property type="entry name" value="DAHP_snth_FXD"/>
    <property type="match status" value="1"/>
</dbReference>
<dbReference type="AlphaFoldDB" id="A0A286E2G8"/>
<dbReference type="InterPro" id="IPR006218">
    <property type="entry name" value="DAHP1/KDSA"/>
</dbReference>
<dbReference type="Gene3D" id="3.30.70.1140">
    <property type="entry name" value="Phospho-2-dehydro-3-deoxyheptonate aldolase, domain 1"/>
    <property type="match status" value="1"/>
</dbReference>
<dbReference type="InterPro" id="IPR013785">
    <property type="entry name" value="Aldolase_TIM"/>
</dbReference>
<gene>
    <name evidence="4" type="ORF">SAMN02746062_00191</name>
</gene>
<dbReference type="GO" id="GO:0016740">
    <property type="term" value="F:transferase activity"/>
    <property type="evidence" value="ECO:0007669"/>
    <property type="project" value="UniProtKB-KW"/>
</dbReference>
<accession>A0A286E2G8</accession>
<organism evidence="4 5">
    <name type="scientific">Alysiella filiformis DSM 16848</name>
    <dbReference type="NCBI Taxonomy" id="1120981"/>
    <lineage>
        <taxon>Bacteria</taxon>
        <taxon>Pseudomonadati</taxon>
        <taxon>Pseudomonadota</taxon>
        <taxon>Betaproteobacteria</taxon>
        <taxon>Neisseriales</taxon>
        <taxon>Neisseriaceae</taxon>
        <taxon>Alysiella</taxon>
    </lineage>
</organism>
<dbReference type="EMBL" id="OCNF01000001">
    <property type="protein sequence ID" value="SOD65082.1"/>
    <property type="molecule type" value="Genomic_DNA"/>
</dbReference>
<dbReference type="OrthoDB" id="9802281at2"/>
<reference evidence="4 5" key="1">
    <citation type="submission" date="2017-09" db="EMBL/GenBank/DDBJ databases">
        <authorList>
            <person name="Ehlers B."/>
            <person name="Leendertz F.H."/>
        </authorList>
    </citation>
    <scope>NUCLEOTIDE SEQUENCE [LARGE SCALE GENOMIC DNA]</scope>
    <source>
        <strain evidence="4 5">DSM 16848</strain>
    </source>
</reference>
<dbReference type="InterPro" id="IPR052899">
    <property type="entry name" value="Class-I_DAHP_synthase"/>
</dbReference>
<dbReference type="Gene3D" id="3.20.20.70">
    <property type="entry name" value="Aldolase class I"/>
    <property type="match status" value="1"/>
</dbReference>
<sequence length="286" mass="31414">MIIVMQNQADESAIERVVATIRQRGLSEHISRGKERTIIGAVGDERVFDVTEFERLPQVERAMKIMHDWRIISREAWAQDTVITVRGVALGGGETQFVASDVSSDLAMILLDPFNAPANPYALSGSLNEKAASKKLQSDIQHLHQNQQIAWVRVRDSSHLEAALSSQADVLYLGGELLANRHILHTVGCLNTPVVVCKSPHHSWRDWLMAAEQIVLHGNQHVILGESGTLSWHGAPLRLDVDAIAAAKQLSHLPVLANISQLAHRQMPHEVLLKLAQAAGADVIVV</sequence>
<dbReference type="InterPro" id="IPR041071">
    <property type="entry name" value="DAHP_snth_FXD"/>
</dbReference>
<evidence type="ECO:0000256" key="1">
    <source>
        <dbReference type="ARBA" id="ARBA00022679"/>
    </source>
</evidence>
<evidence type="ECO:0000313" key="4">
    <source>
        <dbReference type="EMBL" id="SOD65082.1"/>
    </source>
</evidence>
<keyword evidence="1" id="KW-0808">Transferase</keyword>
<evidence type="ECO:0000259" key="2">
    <source>
        <dbReference type="Pfam" id="PF00793"/>
    </source>
</evidence>
<dbReference type="Pfam" id="PF00793">
    <property type="entry name" value="DAHP_synth_1"/>
    <property type="match status" value="1"/>
</dbReference>
<dbReference type="PANTHER" id="PTHR43018:SF3">
    <property type="entry name" value="CARBOXYSOME FORMATION PROTEIN"/>
    <property type="match status" value="1"/>
</dbReference>
<name>A0A286E2G8_9NEIS</name>
<evidence type="ECO:0000259" key="3">
    <source>
        <dbReference type="Pfam" id="PF18152"/>
    </source>
</evidence>
<dbReference type="SUPFAM" id="SSF51569">
    <property type="entry name" value="Aldolase"/>
    <property type="match status" value="1"/>
</dbReference>
<protein>
    <submittedName>
        <fullName evidence="4">3-deoxy-D-arabinoheptulosonate-7-phosphate synthase</fullName>
    </submittedName>
</protein>
<keyword evidence="5" id="KW-1185">Reference proteome</keyword>
<dbReference type="RefSeq" id="WP_097113251.1">
    <property type="nucleotide sequence ID" value="NZ_CP083931.1"/>
</dbReference>